<dbReference type="Pfam" id="PF14476">
    <property type="entry name" value="Chloroplast_duf"/>
    <property type="match status" value="1"/>
</dbReference>
<dbReference type="EMBL" id="JBHFFA010000002">
    <property type="protein sequence ID" value="KAL2644018.1"/>
    <property type="molecule type" value="Genomic_DNA"/>
</dbReference>
<name>A0ABD1Z8I1_9MARC</name>
<sequence>MEHDNWNCLFHNTIILVSISEVATSALSGVAAVTLNTAGCSSVAGGVTAGSLFLHIMSHALQIGAVFEVYRNCAGYYNDVAKSIDEVLRLPVAKREDGAIFSHKIALLLGRKPSVTPMIPAKEKEVGTLFCVVHNSEQS</sequence>
<dbReference type="PANTHER" id="PTHR33358">
    <property type="entry name" value="F-BOX PROTEIN WITH A DOMAIN PROTEIN"/>
    <property type="match status" value="1"/>
</dbReference>
<dbReference type="InterPro" id="IPR027949">
    <property type="entry name" value="Chloroplast_duf"/>
</dbReference>
<dbReference type="AlphaFoldDB" id="A0ABD1Z8I1"/>
<keyword evidence="2" id="KW-1185">Reference proteome</keyword>
<evidence type="ECO:0000313" key="1">
    <source>
        <dbReference type="EMBL" id="KAL2644018.1"/>
    </source>
</evidence>
<dbReference type="PANTHER" id="PTHR33358:SF12">
    <property type="entry name" value="F-BOX PROTEIN WITH A DOMAIN PROTEIN"/>
    <property type="match status" value="1"/>
</dbReference>
<evidence type="ECO:0000313" key="2">
    <source>
        <dbReference type="Proteomes" id="UP001605036"/>
    </source>
</evidence>
<reference evidence="1 2" key="1">
    <citation type="submission" date="2024-09" db="EMBL/GenBank/DDBJ databases">
        <title>Chromosome-scale assembly of Riccia fluitans.</title>
        <authorList>
            <person name="Paukszto L."/>
            <person name="Sawicki J."/>
            <person name="Karawczyk K."/>
            <person name="Piernik-Szablinska J."/>
            <person name="Szczecinska M."/>
            <person name="Mazdziarz M."/>
        </authorList>
    </citation>
    <scope>NUCLEOTIDE SEQUENCE [LARGE SCALE GENOMIC DNA]</scope>
    <source>
        <strain evidence="1">Rf_01</strain>
        <tissue evidence="1">Aerial parts of the thallus</tissue>
    </source>
</reference>
<organism evidence="1 2">
    <name type="scientific">Riccia fluitans</name>
    <dbReference type="NCBI Taxonomy" id="41844"/>
    <lineage>
        <taxon>Eukaryota</taxon>
        <taxon>Viridiplantae</taxon>
        <taxon>Streptophyta</taxon>
        <taxon>Embryophyta</taxon>
        <taxon>Marchantiophyta</taxon>
        <taxon>Marchantiopsida</taxon>
        <taxon>Marchantiidae</taxon>
        <taxon>Marchantiales</taxon>
        <taxon>Ricciaceae</taxon>
        <taxon>Riccia</taxon>
    </lineage>
</organism>
<gene>
    <name evidence="1" type="ORF">R1flu_011605</name>
</gene>
<dbReference type="Proteomes" id="UP001605036">
    <property type="component" value="Unassembled WGS sequence"/>
</dbReference>
<protein>
    <submittedName>
        <fullName evidence="1">Uncharacterized protein</fullName>
    </submittedName>
</protein>
<accession>A0ABD1Z8I1</accession>
<proteinExistence type="predicted"/>
<comment type="caution">
    <text evidence="1">The sequence shown here is derived from an EMBL/GenBank/DDBJ whole genome shotgun (WGS) entry which is preliminary data.</text>
</comment>